<feature type="domain" description="Transglycosylase SLT" evidence="1">
    <location>
        <begin position="7"/>
        <end position="113"/>
    </location>
</feature>
<dbReference type="Gene3D" id="1.10.530.10">
    <property type="match status" value="1"/>
</dbReference>
<evidence type="ECO:0000259" key="1">
    <source>
        <dbReference type="Pfam" id="PF01464"/>
    </source>
</evidence>
<keyword evidence="3" id="KW-1185">Reference proteome</keyword>
<dbReference type="SUPFAM" id="SSF53955">
    <property type="entry name" value="Lysozyme-like"/>
    <property type="match status" value="1"/>
</dbReference>
<dbReference type="Proteomes" id="UP001238603">
    <property type="component" value="Unassembled WGS sequence"/>
</dbReference>
<evidence type="ECO:0000313" key="3">
    <source>
        <dbReference type="Proteomes" id="UP001238603"/>
    </source>
</evidence>
<dbReference type="InterPro" id="IPR008258">
    <property type="entry name" value="Transglycosylase_SLT_dom_1"/>
</dbReference>
<dbReference type="CDD" id="cd16892">
    <property type="entry name" value="LT_VirB1-like"/>
    <property type="match status" value="1"/>
</dbReference>
<proteinExistence type="predicted"/>
<comment type="caution">
    <text evidence="2">The sequence shown here is derived from an EMBL/GenBank/DDBJ whole genome shotgun (WGS) entry which is preliminary data.</text>
</comment>
<dbReference type="InterPro" id="IPR023346">
    <property type="entry name" value="Lysozyme-like_dom_sf"/>
</dbReference>
<dbReference type="Pfam" id="PF01464">
    <property type="entry name" value="SLT"/>
    <property type="match status" value="1"/>
</dbReference>
<accession>A0ABT7LNA0</accession>
<gene>
    <name evidence="2" type="ORF">QRD43_20820</name>
</gene>
<reference evidence="2 3" key="1">
    <citation type="submission" date="2023-06" db="EMBL/GenBank/DDBJ databases">
        <title>Pelomonas sp. APW6 16S ribosomal RNA gene genome sequencing and assembly.</title>
        <authorList>
            <person name="Woo H."/>
        </authorList>
    </citation>
    <scope>NUCLEOTIDE SEQUENCE [LARGE SCALE GENOMIC DNA]</scope>
    <source>
        <strain evidence="2 3">APW6</strain>
    </source>
</reference>
<dbReference type="EMBL" id="JASVDS010000008">
    <property type="protein sequence ID" value="MDL5034358.1"/>
    <property type="molecule type" value="Genomic_DNA"/>
</dbReference>
<dbReference type="RefSeq" id="WP_285984433.1">
    <property type="nucleotide sequence ID" value="NZ_JASVDS010000008.1"/>
</dbReference>
<sequence length="178" mass="19097">MIPVDFLILAQQCAPNVHPVTMAAIVHVESGLNPYAIGVVGGRLERQPRNSAEALATIRELIKNGWNFSVGAAQINRYQLERRGVSYESALDACTSLRVGGVILSECYGRALTGARDPQVALQQSFSCYYSGNLTRGFASDSPGGSSYVQRVLASASRINRTAIIPAVRATNTQEAQP</sequence>
<evidence type="ECO:0000313" key="2">
    <source>
        <dbReference type="EMBL" id="MDL5034358.1"/>
    </source>
</evidence>
<protein>
    <submittedName>
        <fullName evidence="2">Lytic transglycosylase domain-containing protein</fullName>
    </submittedName>
</protein>
<name>A0ABT7LNA0_9BURK</name>
<organism evidence="2 3">
    <name type="scientific">Roseateles subflavus</name>
    <dbReference type="NCBI Taxonomy" id="3053353"/>
    <lineage>
        <taxon>Bacteria</taxon>
        <taxon>Pseudomonadati</taxon>
        <taxon>Pseudomonadota</taxon>
        <taxon>Betaproteobacteria</taxon>
        <taxon>Burkholderiales</taxon>
        <taxon>Sphaerotilaceae</taxon>
        <taxon>Roseateles</taxon>
    </lineage>
</organism>